<protein>
    <submittedName>
        <fullName evidence="2">Uncharacterized protein</fullName>
    </submittedName>
</protein>
<reference evidence="2 3" key="1">
    <citation type="submission" date="2021-08" db="EMBL/GenBank/DDBJ databases">
        <title>Draft Genome Sequence of Phanerochaete sordida strain YK-624.</title>
        <authorList>
            <person name="Mori T."/>
            <person name="Dohra H."/>
            <person name="Suzuki T."/>
            <person name="Kawagishi H."/>
            <person name="Hirai H."/>
        </authorList>
    </citation>
    <scope>NUCLEOTIDE SEQUENCE [LARGE SCALE GENOMIC DNA]</scope>
    <source>
        <strain evidence="2 3">YK-624</strain>
    </source>
</reference>
<dbReference type="AlphaFoldDB" id="A0A9P3L945"/>
<gene>
    <name evidence="2" type="ORF">PsYK624_029290</name>
</gene>
<comment type="caution">
    <text evidence="2">The sequence shown here is derived from an EMBL/GenBank/DDBJ whole genome shotgun (WGS) entry which is preliminary data.</text>
</comment>
<evidence type="ECO:0000313" key="2">
    <source>
        <dbReference type="EMBL" id="GJE86846.1"/>
    </source>
</evidence>
<proteinExistence type="predicted"/>
<accession>A0A9P3L945</accession>
<feature type="region of interest" description="Disordered" evidence="1">
    <location>
        <begin position="83"/>
        <end position="103"/>
    </location>
</feature>
<name>A0A9P3L945_9APHY</name>
<dbReference type="EMBL" id="BPQB01000005">
    <property type="protein sequence ID" value="GJE86846.1"/>
    <property type="molecule type" value="Genomic_DNA"/>
</dbReference>
<sequence>MDDRCRRRIESLIWTESLRWSPTAVCHGNARGATASDAETERALQRLPYWEARPRFDLRLDQIRNLSCLGPEAIPAGLDLLSPSSRGQHPRGGHTLQRPSGCSCRREQHDTARFPRPPLATLMDRSSESLFDRLEQHADSHASVVTRLSNPVTRL</sequence>
<keyword evidence="3" id="KW-1185">Reference proteome</keyword>
<dbReference type="Proteomes" id="UP000703269">
    <property type="component" value="Unassembled WGS sequence"/>
</dbReference>
<organism evidence="2 3">
    <name type="scientific">Phanerochaete sordida</name>
    <dbReference type="NCBI Taxonomy" id="48140"/>
    <lineage>
        <taxon>Eukaryota</taxon>
        <taxon>Fungi</taxon>
        <taxon>Dikarya</taxon>
        <taxon>Basidiomycota</taxon>
        <taxon>Agaricomycotina</taxon>
        <taxon>Agaricomycetes</taxon>
        <taxon>Polyporales</taxon>
        <taxon>Phanerochaetaceae</taxon>
        <taxon>Phanerochaete</taxon>
    </lineage>
</organism>
<evidence type="ECO:0000256" key="1">
    <source>
        <dbReference type="SAM" id="MobiDB-lite"/>
    </source>
</evidence>
<evidence type="ECO:0000313" key="3">
    <source>
        <dbReference type="Proteomes" id="UP000703269"/>
    </source>
</evidence>